<evidence type="ECO:0000313" key="7">
    <source>
        <dbReference type="Proteomes" id="UP001385951"/>
    </source>
</evidence>
<dbReference type="Pfam" id="PF08386">
    <property type="entry name" value="Abhydrolase_4"/>
    <property type="match status" value="1"/>
</dbReference>
<keyword evidence="3" id="KW-1133">Transmembrane helix</keyword>
<evidence type="ECO:0000256" key="3">
    <source>
        <dbReference type="SAM" id="Phobius"/>
    </source>
</evidence>
<evidence type="ECO:0000256" key="2">
    <source>
        <dbReference type="ARBA" id="ARBA00022801"/>
    </source>
</evidence>
<keyword evidence="7" id="KW-1185">Reference proteome</keyword>
<dbReference type="Pfam" id="PF00561">
    <property type="entry name" value="Abhydrolase_1"/>
    <property type="match status" value="1"/>
</dbReference>
<accession>A0AAW0FPU6</accession>
<dbReference type="AlphaFoldDB" id="A0AAW0FPU6"/>
<evidence type="ECO:0000259" key="4">
    <source>
        <dbReference type="Pfam" id="PF00561"/>
    </source>
</evidence>
<evidence type="ECO:0000259" key="5">
    <source>
        <dbReference type="Pfam" id="PF08386"/>
    </source>
</evidence>
<comment type="similarity">
    <text evidence="1">Belongs to the peptidase S33 family.</text>
</comment>
<dbReference type="SUPFAM" id="SSF53474">
    <property type="entry name" value="alpha/beta-Hydrolases"/>
    <property type="match status" value="1"/>
</dbReference>
<organism evidence="6 7">
    <name type="scientific">Cerrena zonata</name>
    <dbReference type="NCBI Taxonomy" id="2478898"/>
    <lineage>
        <taxon>Eukaryota</taxon>
        <taxon>Fungi</taxon>
        <taxon>Dikarya</taxon>
        <taxon>Basidiomycota</taxon>
        <taxon>Agaricomycotina</taxon>
        <taxon>Agaricomycetes</taxon>
        <taxon>Polyporales</taxon>
        <taxon>Cerrenaceae</taxon>
        <taxon>Cerrena</taxon>
    </lineage>
</organism>
<dbReference type="PANTHER" id="PTHR43248">
    <property type="entry name" value="2-SUCCINYL-6-HYDROXY-2,4-CYCLOHEXADIENE-1-CARBOXYLATE SYNTHASE"/>
    <property type="match status" value="1"/>
</dbReference>
<feature type="transmembrane region" description="Helical" evidence="3">
    <location>
        <begin position="30"/>
        <end position="47"/>
    </location>
</feature>
<dbReference type="Gene3D" id="3.40.50.1820">
    <property type="entry name" value="alpha/beta hydrolase"/>
    <property type="match status" value="1"/>
</dbReference>
<dbReference type="InterPro" id="IPR051601">
    <property type="entry name" value="Serine_prot/Carboxylest_S33"/>
</dbReference>
<keyword evidence="3" id="KW-0472">Membrane</keyword>
<evidence type="ECO:0000313" key="6">
    <source>
        <dbReference type="EMBL" id="KAK7683708.1"/>
    </source>
</evidence>
<reference evidence="6 7" key="1">
    <citation type="submission" date="2022-09" db="EMBL/GenBank/DDBJ databases">
        <authorList>
            <person name="Palmer J.M."/>
        </authorList>
    </citation>
    <scope>NUCLEOTIDE SEQUENCE [LARGE SCALE GENOMIC DNA]</scope>
    <source>
        <strain evidence="6 7">DSM 7382</strain>
    </source>
</reference>
<dbReference type="PANTHER" id="PTHR43248:SF25">
    <property type="entry name" value="AB HYDROLASE-1 DOMAIN-CONTAINING PROTEIN-RELATED"/>
    <property type="match status" value="1"/>
</dbReference>
<feature type="domain" description="AB hydrolase-1" evidence="4">
    <location>
        <begin position="121"/>
        <end position="306"/>
    </location>
</feature>
<dbReference type="InterPro" id="IPR000073">
    <property type="entry name" value="AB_hydrolase_1"/>
</dbReference>
<keyword evidence="2" id="KW-0378">Hydrolase</keyword>
<name>A0AAW0FPU6_9APHY</name>
<protein>
    <submittedName>
        <fullName evidence="6">Uncharacterized protein</fullName>
    </submittedName>
</protein>
<evidence type="ECO:0000256" key="1">
    <source>
        <dbReference type="ARBA" id="ARBA00010088"/>
    </source>
</evidence>
<dbReference type="GO" id="GO:0016787">
    <property type="term" value="F:hydrolase activity"/>
    <property type="evidence" value="ECO:0007669"/>
    <property type="project" value="UniProtKB-KW"/>
</dbReference>
<dbReference type="EMBL" id="JASBNA010000029">
    <property type="protein sequence ID" value="KAK7683708.1"/>
    <property type="molecule type" value="Genomic_DNA"/>
</dbReference>
<dbReference type="InterPro" id="IPR013595">
    <property type="entry name" value="Pept_S33_TAP-like_C"/>
</dbReference>
<keyword evidence="3" id="KW-0812">Transmembrane</keyword>
<dbReference type="Proteomes" id="UP001385951">
    <property type="component" value="Unassembled WGS sequence"/>
</dbReference>
<gene>
    <name evidence="6" type="ORF">QCA50_013084</name>
</gene>
<comment type="caution">
    <text evidence="6">The sequence shown here is derived from an EMBL/GenBank/DDBJ whole genome shotgun (WGS) entry which is preliminary data.</text>
</comment>
<sequence length="604" mass="67351">MADGLREQEKGELPFTSRTNLQDNKDSKHALRHCVIFILLIYVAFHYDLGGLSKYISNLHQAYHSIEPVGTVKWETCTYPDTLHNAVCGYIIVPKDYFNASAGTAKIALSKLKATGDRLGTVLYNPGGPGGKAKSLIARRGDFVQIQIGTRYDIIGFDPRGVGDTEPTVRCFDNNFTHADFKRNTVLERSYDFATNQSYDEMRDLIIEQEKESDVLVRTQFSRCVKKLGEDLKYMGTSTVVRDIDFITRTLEGEDALINYYGGSYGSILGQYLVNMLPDRVGRVGIDAIADATLWSTKPPYQWYDQWLNQSEKAYNVFLSQCFDAGHEACPLVISGDESPSDIDLRLEAFHDSLFYEPLAVPDAIQPGVLTAGRSRLYITIALEIPGIWPKVAKEFAEAISGNGTGLLNGISWWNNLIYTDMERIAITCNDVKPFPSPSTEEIVDGYLNVYHNVSRFIFGVVTSEPDAGCQYWPYTPPERFDGPWNHTLRNPMLIISSTADPVTPAGKQVDELMGSSSRLLLHDNPGHAGFAVPSLCLTKHTTAYFEEGILPPEGTICPLDVPLFPNGTNSLSAEGMSIEDSLKLEKLWRFRLILEAARRGLDF</sequence>
<feature type="domain" description="Peptidase S33 tripeptidyl aminopeptidase-like C-terminal" evidence="5">
    <location>
        <begin position="459"/>
        <end position="558"/>
    </location>
</feature>
<proteinExistence type="inferred from homology"/>
<dbReference type="InterPro" id="IPR029058">
    <property type="entry name" value="AB_hydrolase_fold"/>
</dbReference>